<feature type="compositionally biased region" description="Low complexity" evidence="4">
    <location>
        <begin position="592"/>
        <end position="601"/>
    </location>
</feature>
<name>A0ABP6TH86_9ACTN</name>
<dbReference type="CDD" id="cd06170">
    <property type="entry name" value="LuxR_C_like"/>
    <property type="match status" value="1"/>
</dbReference>
<keyword evidence="7" id="KW-1185">Reference proteome</keyword>
<proteinExistence type="predicted"/>
<dbReference type="PANTHER" id="PTHR43214">
    <property type="entry name" value="TWO-COMPONENT RESPONSE REGULATOR"/>
    <property type="match status" value="1"/>
</dbReference>
<dbReference type="PROSITE" id="PS00622">
    <property type="entry name" value="HTH_LUXR_1"/>
    <property type="match status" value="1"/>
</dbReference>
<dbReference type="InterPro" id="IPR027417">
    <property type="entry name" value="P-loop_NTPase"/>
</dbReference>
<reference evidence="7" key="1">
    <citation type="journal article" date="2019" name="Int. J. Syst. Evol. Microbiol.">
        <title>The Global Catalogue of Microorganisms (GCM) 10K type strain sequencing project: providing services to taxonomists for standard genome sequencing and annotation.</title>
        <authorList>
            <consortium name="The Broad Institute Genomics Platform"/>
            <consortium name="The Broad Institute Genome Sequencing Center for Infectious Disease"/>
            <person name="Wu L."/>
            <person name="Ma J."/>
        </authorList>
    </citation>
    <scope>NUCLEOTIDE SEQUENCE [LARGE SCALE GENOMIC DNA]</scope>
    <source>
        <strain evidence="7">JCM 4816</strain>
    </source>
</reference>
<evidence type="ECO:0000256" key="2">
    <source>
        <dbReference type="ARBA" id="ARBA00023125"/>
    </source>
</evidence>
<dbReference type="SUPFAM" id="SSF46894">
    <property type="entry name" value="C-terminal effector domain of the bipartite response regulators"/>
    <property type="match status" value="1"/>
</dbReference>
<evidence type="ECO:0000259" key="5">
    <source>
        <dbReference type="PROSITE" id="PS50043"/>
    </source>
</evidence>
<evidence type="ECO:0000256" key="4">
    <source>
        <dbReference type="SAM" id="MobiDB-lite"/>
    </source>
</evidence>
<dbReference type="RefSeq" id="WP_193460279.1">
    <property type="nucleotide sequence ID" value="NZ_BAAAXF010000014.1"/>
</dbReference>
<keyword evidence="3" id="KW-0804">Transcription</keyword>
<dbReference type="InterPro" id="IPR000792">
    <property type="entry name" value="Tscrpt_reg_LuxR_C"/>
</dbReference>
<dbReference type="SMART" id="SM00421">
    <property type="entry name" value="HTH_LUXR"/>
    <property type="match status" value="1"/>
</dbReference>
<dbReference type="Proteomes" id="UP001501455">
    <property type="component" value="Unassembled WGS sequence"/>
</dbReference>
<evidence type="ECO:0000313" key="6">
    <source>
        <dbReference type="EMBL" id="GAA3494075.1"/>
    </source>
</evidence>
<feature type="region of interest" description="Disordered" evidence="4">
    <location>
        <begin position="583"/>
        <end position="635"/>
    </location>
</feature>
<keyword evidence="1" id="KW-0805">Transcription regulation</keyword>
<feature type="compositionally biased region" description="Low complexity" evidence="4">
    <location>
        <begin position="1035"/>
        <end position="1044"/>
    </location>
</feature>
<dbReference type="Gene3D" id="1.10.10.10">
    <property type="entry name" value="Winged helix-like DNA-binding domain superfamily/Winged helix DNA-binding domain"/>
    <property type="match status" value="1"/>
</dbReference>
<dbReference type="InterPro" id="IPR039420">
    <property type="entry name" value="WalR-like"/>
</dbReference>
<comment type="caution">
    <text evidence="6">The sequence shown here is derived from an EMBL/GenBank/DDBJ whole genome shotgun (WGS) entry which is preliminary data.</text>
</comment>
<keyword evidence="2" id="KW-0238">DNA-binding</keyword>
<accession>A0ABP6TH86</accession>
<dbReference type="Pfam" id="PF00196">
    <property type="entry name" value="GerE"/>
    <property type="match status" value="1"/>
</dbReference>
<dbReference type="PANTHER" id="PTHR43214:SF24">
    <property type="entry name" value="TRANSCRIPTIONAL REGULATORY PROTEIN NARL-RELATED"/>
    <property type="match status" value="1"/>
</dbReference>
<evidence type="ECO:0000313" key="7">
    <source>
        <dbReference type="Proteomes" id="UP001501455"/>
    </source>
</evidence>
<feature type="domain" description="HTH luxR-type" evidence="5">
    <location>
        <begin position="958"/>
        <end position="1023"/>
    </location>
</feature>
<feature type="region of interest" description="Disordered" evidence="4">
    <location>
        <begin position="1028"/>
        <end position="1071"/>
    </location>
</feature>
<organism evidence="6 7">
    <name type="scientific">Streptomyces prasinosporus</name>
    <dbReference type="NCBI Taxonomy" id="68256"/>
    <lineage>
        <taxon>Bacteria</taxon>
        <taxon>Bacillati</taxon>
        <taxon>Actinomycetota</taxon>
        <taxon>Actinomycetes</taxon>
        <taxon>Kitasatosporales</taxon>
        <taxon>Streptomycetaceae</taxon>
        <taxon>Streptomyces</taxon>
        <taxon>Streptomyces albogriseolus group</taxon>
    </lineage>
</organism>
<sequence length="1071" mass="108275">MPIDTGQQWVLAGRESELGAAGAALRQGGGVLLTGGSGVGRTRLLAAVLEEAAAAGRTVVTVGGVGGRRGSGGVRAFGSVAECLRWLRQSGGGQRMVLGCDDAHLLDEADAHRVYRTAAAGQLAVAATVRQDARHPVGVDRLWVEQLVERVEVAPFDRTATAAVLRARLGGRLDAGSLERLWSATQGNALVLRELVEHALDDGSLRREREVWSWSGLAGDPPRRLADVLLLWLRDLSAREEELVGMLAVAEPLEADAVARRGLASAAEALSRRGVVRVEQTGRRVRLRLALPLAGRTVVSRMPALTARRLRLQAAEAIEDGERTGPDEVLRTVALRVAAGLVPERRLLLEAARTAVRRQEFARAEQLCRLVTDEDREGGEERGAGRTAAGGDGEVALLLGQVLAGQGRHEEAEEVFASVRGRPGGAAGRAEAVAARVANIAFGLGRVETAAAVLEEERDRLGAAGAGSLLTARAVLAVLADRLPEAVAAGEAVVGLGGPGPASAGGGGGRVRAGGDAGRASAGGDGAVVAGEAVVGLGGPGPASAGGGGGRVPAGGDAGRVPAGGDGAVVAGEAVVGLGGPGPASAGGGAGRVPTEGDAVAGLGGPGPAPIGGSGGAAPAGRGEGAAGGPAGWSGGTEAGGGAGVAGLLPVVAFARAELGDPGGASALLASWARQAEAWPEEALLDFRSVAAHCALVQGDLRAAGTAVARLVRGAAGAGRLGQLRAWVYQARLLRRRGRPEDAAALLWQAGAVRAGYDWLTSPSWVLALLAGALAEAGRHGEALRTLAEARSAQRAGVRRPVLDDAIGFERAVVLAHAGDRSGAAAQALEVADRAEAGGRLPAAIAALHLAARATDAAPSAARVQRLALRCRAEEARLQAEQVRALARGDAEALVAVAGRFRSLAALPAAAEAAEQAGRVHRAAGRRRKGRLASAAAQELCARFGGALPPWAEPGERGTDATAALTTREREVAALAAGGLSNREIADRLVVSVRTVENHLHRVYHKLGVVQRAALSELLVTRPVPEGGDAGAVGAGRTAQTGRAARPRPRPAGGEERGRCAMCAQPLGSAG</sequence>
<feature type="compositionally biased region" description="Gly residues" evidence="4">
    <location>
        <begin position="602"/>
        <end position="635"/>
    </location>
</feature>
<dbReference type="InterPro" id="IPR016032">
    <property type="entry name" value="Sig_transdc_resp-reg_C-effctor"/>
</dbReference>
<evidence type="ECO:0000256" key="3">
    <source>
        <dbReference type="ARBA" id="ARBA00023163"/>
    </source>
</evidence>
<dbReference type="SUPFAM" id="SSF52540">
    <property type="entry name" value="P-loop containing nucleoside triphosphate hydrolases"/>
    <property type="match status" value="1"/>
</dbReference>
<dbReference type="PRINTS" id="PR00038">
    <property type="entry name" value="HTHLUXR"/>
</dbReference>
<gene>
    <name evidence="6" type="ORF">GCM10019016_011740</name>
</gene>
<dbReference type="InterPro" id="IPR036388">
    <property type="entry name" value="WH-like_DNA-bd_sf"/>
</dbReference>
<dbReference type="EMBL" id="BAAAXF010000014">
    <property type="protein sequence ID" value="GAA3494075.1"/>
    <property type="molecule type" value="Genomic_DNA"/>
</dbReference>
<protein>
    <recommendedName>
        <fullName evidence="5">HTH luxR-type domain-containing protein</fullName>
    </recommendedName>
</protein>
<evidence type="ECO:0000256" key="1">
    <source>
        <dbReference type="ARBA" id="ARBA00023015"/>
    </source>
</evidence>
<dbReference type="PROSITE" id="PS50043">
    <property type="entry name" value="HTH_LUXR_2"/>
    <property type="match status" value="1"/>
</dbReference>